<dbReference type="AlphaFoldDB" id="A0A2I0JU58"/>
<keyword evidence="2" id="KW-1185">Reference proteome</keyword>
<evidence type="ECO:0000313" key="2">
    <source>
        <dbReference type="Proteomes" id="UP000233551"/>
    </source>
</evidence>
<evidence type="ECO:0000313" key="1">
    <source>
        <dbReference type="EMBL" id="PKI59440.1"/>
    </source>
</evidence>
<sequence>MRLMVLEGIVEEQRKKLVEYWSNPTNANKREARDPSRLERFEYQHQHGDSSLINEEAAQLLDQAKREVEDCVSASKTDGLIVDRVAVKNEVFT</sequence>
<dbReference type="Proteomes" id="UP000233551">
    <property type="component" value="Unassembled WGS sequence"/>
</dbReference>
<dbReference type="EMBL" id="PGOL01001275">
    <property type="protein sequence ID" value="PKI59440.1"/>
    <property type="molecule type" value="Genomic_DNA"/>
</dbReference>
<gene>
    <name evidence="1" type="ORF">CRG98_020199</name>
</gene>
<reference evidence="1 2" key="1">
    <citation type="submission" date="2017-11" db="EMBL/GenBank/DDBJ databases">
        <title>De-novo sequencing of pomegranate (Punica granatum L.) genome.</title>
        <authorList>
            <person name="Akparov Z."/>
            <person name="Amiraslanov A."/>
            <person name="Hajiyeva S."/>
            <person name="Abbasov M."/>
            <person name="Kaur K."/>
            <person name="Hamwieh A."/>
            <person name="Solovyev V."/>
            <person name="Salamov A."/>
            <person name="Braich B."/>
            <person name="Kosarev P."/>
            <person name="Mahmoud A."/>
            <person name="Hajiyev E."/>
            <person name="Babayeva S."/>
            <person name="Izzatullayeva V."/>
            <person name="Mammadov A."/>
            <person name="Mammadov A."/>
            <person name="Sharifova S."/>
            <person name="Ojaghi J."/>
            <person name="Eynullazada K."/>
            <person name="Bayramov B."/>
            <person name="Abdulazimova A."/>
            <person name="Shahmuradov I."/>
        </authorList>
    </citation>
    <scope>NUCLEOTIDE SEQUENCE [LARGE SCALE GENOMIC DNA]</scope>
    <source>
        <strain evidence="2">cv. AG2017</strain>
        <tissue evidence="1">Leaf</tissue>
    </source>
</reference>
<name>A0A2I0JU58_PUNGR</name>
<proteinExistence type="predicted"/>
<organism evidence="1 2">
    <name type="scientific">Punica granatum</name>
    <name type="common">Pomegranate</name>
    <dbReference type="NCBI Taxonomy" id="22663"/>
    <lineage>
        <taxon>Eukaryota</taxon>
        <taxon>Viridiplantae</taxon>
        <taxon>Streptophyta</taxon>
        <taxon>Embryophyta</taxon>
        <taxon>Tracheophyta</taxon>
        <taxon>Spermatophyta</taxon>
        <taxon>Magnoliopsida</taxon>
        <taxon>eudicotyledons</taxon>
        <taxon>Gunneridae</taxon>
        <taxon>Pentapetalae</taxon>
        <taxon>rosids</taxon>
        <taxon>malvids</taxon>
        <taxon>Myrtales</taxon>
        <taxon>Lythraceae</taxon>
        <taxon>Punica</taxon>
    </lineage>
</organism>
<protein>
    <submittedName>
        <fullName evidence="1">Uncharacterized protein</fullName>
    </submittedName>
</protein>
<accession>A0A2I0JU58</accession>
<comment type="caution">
    <text evidence="1">The sequence shown here is derived from an EMBL/GenBank/DDBJ whole genome shotgun (WGS) entry which is preliminary data.</text>
</comment>